<dbReference type="RefSeq" id="WP_110031568.1">
    <property type="nucleotide sequence ID" value="NZ_QGTR01000002.1"/>
</dbReference>
<feature type="signal peptide" evidence="3">
    <location>
        <begin position="1"/>
        <end position="23"/>
    </location>
</feature>
<protein>
    <submittedName>
        <fullName evidence="6">Putative membrane protein DUF2207</fullName>
    </submittedName>
</protein>
<keyword evidence="7" id="KW-1185">Reference proteome</keyword>
<keyword evidence="2" id="KW-0472">Membrane</keyword>
<feature type="transmembrane region" description="Helical" evidence="2">
    <location>
        <begin position="450"/>
        <end position="475"/>
    </location>
</feature>
<evidence type="ECO:0000256" key="2">
    <source>
        <dbReference type="SAM" id="Phobius"/>
    </source>
</evidence>
<feature type="transmembrane region" description="Helical" evidence="2">
    <location>
        <begin position="419"/>
        <end position="438"/>
    </location>
</feature>
<dbReference type="EMBL" id="QGTR01000002">
    <property type="protein sequence ID" value="PWW01808.1"/>
    <property type="molecule type" value="Genomic_DNA"/>
</dbReference>
<feature type="transmembrane region" description="Helical" evidence="2">
    <location>
        <begin position="391"/>
        <end position="413"/>
    </location>
</feature>
<keyword evidence="2" id="KW-0812">Transmembrane</keyword>
<gene>
    <name evidence="6" type="ORF">DFR52_102472</name>
</gene>
<evidence type="ECO:0000259" key="5">
    <source>
        <dbReference type="Pfam" id="PF20990"/>
    </source>
</evidence>
<evidence type="ECO:0000256" key="1">
    <source>
        <dbReference type="SAM" id="MobiDB-lite"/>
    </source>
</evidence>
<feature type="transmembrane region" description="Helical" evidence="2">
    <location>
        <begin position="481"/>
        <end position="504"/>
    </location>
</feature>
<dbReference type="AlphaFoldDB" id="A0A317PPH1"/>
<name>A0A317PPH1_9HYPH</name>
<evidence type="ECO:0000313" key="7">
    <source>
        <dbReference type="Proteomes" id="UP000246352"/>
    </source>
</evidence>
<feature type="compositionally biased region" description="Low complexity" evidence="1">
    <location>
        <begin position="614"/>
        <end position="623"/>
    </location>
</feature>
<evidence type="ECO:0000313" key="6">
    <source>
        <dbReference type="EMBL" id="PWW01808.1"/>
    </source>
</evidence>
<comment type="caution">
    <text evidence="6">The sequence shown here is derived from an EMBL/GenBank/DDBJ whole genome shotgun (WGS) entry which is preliminary data.</text>
</comment>
<reference evidence="6 7" key="1">
    <citation type="submission" date="2018-05" db="EMBL/GenBank/DDBJ databases">
        <title>Genomic Encyclopedia of Type Strains, Phase IV (KMG-IV): sequencing the most valuable type-strain genomes for metagenomic binning, comparative biology and taxonomic classification.</title>
        <authorList>
            <person name="Goeker M."/>
        </authorList>
    </citation>
    <scope>NUCLEOTIDE SEQUENCE [LARGE SCALE GENOMIC DNA]</scope>
    <source>
        <strain evidence="6 7">DSM 16791</strain>
    </source>
</reference>
<feature type="domain" description="Predicted membrane protein YciQ-like C-terminal" evidence="5">
    <location>
        <begin position="455"/>
        <end position="565"/>
    </location>
</feature>
<keyword evidence="3" id="KW-0732">Signal</keyword>
<dbReference type="Proteomes" id="UP000246352">
    <property type="component" value="Unassembled WGS sequence"/>
</dbReference>
<organism evidence="6 7">
    <name type="scientific">Hoeflea marina</name>
    <dbReference type="NCBI Taxonomy" id="274592"/>
    <lineage>
        <taxon>Bacteria</taxon>
        <taxon>Pseudomonadati</taxon>
        <taxon>Pseudomonadota</taxon>
        <taxon>Alphaproteobacteria</taxon>
        <taxon>Hyphomicrobiales</taxon>
        <taxon>Rhizobiaceae</taxon>
        <taxon>Hoeflea</taxon>
    </lineage>
</organism>
<proteinExistence type="predicted"/>
<accession>A0A317PPH1</accession>
<keyword evidence="2" id="KW-1133">Transmembrane helix</keyword>
<sequence length="642" mass="68014">MKRLFAVGVFCLVALSSMSAALAREEISRFDADIVVEADGRLDVTETIAVNAEGNEIRRGIFRDIPMRALTPWGFWSDNGFDLVEVTQDGRPATYTTEWQGRFVRIKIGDADVLLSRGEHTYTIRYVTTNQLRFFDSYDEVYWNVTGNFWNFPILDAHATVRLPDGAVAETVDAYTGGEGATGKNFTAGGEGTSKVEFDLTRPLGEQQGLTVAVGFSKGVVAPDDTGLGGLVSANSGILLMIAGWLLLPLYFLYAWNKVGRDPPEQTVIPLFHAPDGLSPAALSYAHFNAFKPARRGSDLAFIAALLSLGVKRMLTIREDDDGDVTLQRGPAVGKRNDLPAGEVALFDGTLGGGQEFRMSKANGQRLLKTQQALRSAIVKEYGGRYYKANIGWFIAGAVLAAVTLIGGMMLQAPPDDGIGTMVLVTVAALAGCALIVSGRQLLASVPPSFLRTIVGGFLTFVGALIFLGGVAPVLLLDGLLIYRLAGALILIGVAVMALMLFLLGAPTAEGAGVLTRIKGFKLYLETAESNRLNLRDAPEMSEELFEKFLPYAAGLAVEEPWSKAWAAHLARVAPGREQNFHPAWYAGNSWNTNNIGAATAASVAAVSAAMASSMPQPKSSSGSSGGGFSGGGGGGGGGGGW</sequence>
<dbReference type="InterPro" id="IPR048389">
    <property type="entry name" value="YciQ-like_C"/>
</dbReference>
<feature type="transmembrane region" description="Helical" evidence="2">
    <location>
        <begin position="238"/>
        <end position="256"/>
    </location>
</feature>
<dbReference type="Pfam" id="PF20990">
    <property type="entry name" value="DUF2207_C"/>
    <property type="match status" value="1"/>
</dbReference>
<feature type="region of interest" description="Disordered" evidence="1">
    <location>
        <begin position="614"/>
        <end position="642"/>
    </location>
</feature>
<feature type="chain" id="PRO_5016396350" evidence="3">
    <location>
        <begin position="24"/>
        <end position="642"/>
    </location>
</feature>
<dbReference type="Pfam" id="PF09972">
    <property type="entry name" value="DUF2207"/>
    <property type="match status" value="1"/>
</dbReference>
<evidence type="ECO:0000259" key="4">
    <source>
        <dbReference type="Pfam" id="PF09972"/>
    </source>
</evidence>
<dbReference type="OrthoDB" id="9767603at2"/>
<feature type="compositionally biased region" description="Gly residues" evidence="1">
    <location>
        <begin position="624"/>
        <end position="642"/>
    </location>
</feature>
<dbReference type="InterPro" id="IPR018702">
    <property type="entry name" value="DUF2207"/>
</dbReference>
<evidence type="ECO:0000256" key="3">
    <source>
        <dbReference type="SAM" id="SignalP"/>
    </source>
</evidence>
<feature type="domain" description="DUF2207" evidence="4">
    <location>
        <begin position="26"/>
        <end position="216"/>
    </location>
</feature>